<keyword evidence="2" id="KW-1185">Reference proteome</keyword>
<evidence type="ECO:0000313" key="2">
    <source>
        <dbReference type="Proteomes" id="UP001517367"/>
    </source>
</evidence>
<dbReference type="RefSeq" id="WP_246073391.1">
    <property type="nucleotide sequence ID" value="NZ_SRMP02000001.1"/>
</dbReference>
<dbReference type="Proteomes" id="UP001517367">
    <property type="component" value="Unassembled WGS sequence"/>
</dbReference>
<name>A0ABW9JER8_9SPHI</name>
<organism evidence="1 2">
    <name type="scientific">Pedobacter helvus</name>
    <dbReference type="NCBI Taxonomy" id="2563444"/>
    <lineage>
        <taxon>Bacteria</taxon>
        <taxon>Pseudomonadati</taxon>
        <taxon>Bacteroidota</taxon>
        <taxon>Sphingobacteriia</taxon>
        <taxon>Sphingobacteriales</taxon>
        <taxon>Sphingobacteriaceae</taxon>
        <taxon>Pedobacter</taxon>
    </lineage>
</organism>
<sequence>MKFRKEDLFSTVEFLHGVYHEGYDYICYPRDRNLYTGDEIMAFYEKENADRHAMLNGDWYVEPLEPFLKNMLAASKGKDLPEIIETGHYYYLKNTSNMNKSNLENLRGELKALKFDDHFIKEMEEKMELNLPSFEVKGRLPSDKGQLDVNLHFKQSSQSDYYYFNRYDLALSKAKPLEEGLKYFVISKDPNSKKEIDSPTEAIEYFKSKKGNAELAISRDLKSKTTLATMIDGKVDFVEKEFAKTYYSPALTNSLYVDKGVGFNVIQSSNMLQGRAVYRDDMVSRAGERYKAWTAIDFKEPKDKYGNYKLRQYNENYGFDLGKELEGYKIKELENPEKLAAVLASMKDGNRPIVTVDGIDDKETKMRIEAVPRYGNVNFFELNGKPLKREDFQKEQKLDMNLGKEKGRTKNKEMAEGLGM</sequence>
<reference evidence="1 2" key="1">
    <citation type="submission" date="2024-12" db="EMBL/GenBank/DDBJ databases">
        <authorList>
            <person name="Hu S."/>
        </authorList>
    </citation>
    <scope>NUCLEOTIDE SEQUENCE [LARGE SCALE GENOMIC DNA]</scope>
    <source>
        <strain evidence="1 2">P-25</strain>
    </source>
</reference>
<gene>
    <name evidence="1" type="ORF">E5L68_001935</name>
</gene>
<protein>
    <recommendedName>
        <fullName evidence="3">DUF3945 domain-containing protein</fullName>
    </recommendedName>
</protein>
<dbReference type="EMBL" id="SRMP02000001">
    <property type="protein sequence ID" value="MFN0290129.1"/>
    <property type="molecule type" value="Genomic_DNA"/>
</dbReference>
<evidence type="ECO:0000313" key="1">
    <source>
        <dbReference type="EMBL" id="MFN0290129.1"/>
    </source>
</evidence>
<comment type="caution">
    <text evidence="1">The sequence shown here is derived from an EMBL/GenBank/DDBJ whole genome shotgun (WGS) entry which is preliminary data.</text>
</comment>
<proteinExistence type="predicted"/>
<accession>A0ABW9JER8</accession>
<evidence type="ECO:0008006" key="3">
    <source>
        <dbReference type="Google" id="ProtNLM"/>
    </source>
</evidence>